<protein>
    <submittedName>
        <fullName evidence="2">UDP-2,4-diacetamido-2,4, 6-trideoxy-beta-L-altropyranose hydrolase</fullName>
    </submittedName>
</protein>
<reference evidence="2 3" key="2">
    <citation type="submission" date="2018-11" db="EMBL/GenBank/DDBJ databases">
        <title>Genomic Encyclopedia of Type Strains, Phase IV (KMG-IV): sequencing the most valuable type-strain genomes for metagenomic binning, comparative biology and taxonomic classification.</title>
        <authorList>
            <person name="Goeker M."/>
        </authorList>
    </citation>
    <scope>NUCLEOTIDE SEQUENCE [LARGE SCALE GENOMIC DNA]</scope>
    <source>
        <strain evidence="2 3">DSM 27783</strain>
    </source>
</reference>
<dbReference type="EMBL" id="CP027432">
    <property type="protein sequence ID" value="QCI29090.1"/>
    <property type="molecule type" value="Genomic_DNA"/>
</dbReference>
<dbReference type="AlphaFoldDB" id="A0AAJ4UXF5"/>
<evidence type="ECO:0000313" key="1">
    <source>
        <dbReference type="EMBL" id="QCI29090.1"/>
    </source>
</evidence>
<dbReference type="Proteomes" id="UP000298805">
    <property type="component" value="Chromosome"/>
</dbReference>
<name>A0AAJ4UXF5_9BACT</name>
<evidence type="ECO:0000313" key="3">
    <source>
        <dbReference type="Proteomes" id="UP000272781"/>
    </source>
</evidence>
<dbReference type="Proteomes" id="UP000272781">
    <property type="component" value="Unassembled WGS sequence"/>
</dbReference>
<dbReference type="EMBL" id="RJVK01000004">
    <property type="protein sequence ID" value="ROR39089.1"/>
    <property type="molecule type" value="Genomic_DNA"/>
</dbReference>
<evidence type="ECO:0000313" key="2">
    <source>
        <dbReference type="EMBL" id="ROR39089.1"/>
    </source>
</evidence>
<accession>A0AAJ4UXF5</accession>
<dbReference type="Gene3D" id="3.40.50.2000">
    <property type="entry name" value="Glycogen Phosphorylase B"/>
    <property type="match status" value="1"/>
</dbReference>
<evidence type="ECO:0000313" key="4">
    <source>
        <dbReference type="Proteomes" id="UP000298805"/>
    </source>
</evidence>
<keyword evidence="4" id="KW-1185">Reference proteome</keyword>
<gene>
    <name evidence="1" type="ORF">C6V80_08995</name>
    <name evidence="2" type="ORF">EDC58_1587</name>
</gene>
<sequence length="283" mass="33193">MTLIRVDFSSDIGLGHLKRATLFSEKLKLKNEKIVIICKECEQKQTDLPIIQIKDENEFFEIVKKLHPDKVIIDNYDFTYEEEKKFKNLFPDIKLICFDDTYKKHCCDEIINVNPAAKREKYPKNVKVTILKKPLVGENFKKAKKRHFKRKGIFISFGGTDAKEMSLKVLNILKKHKLKTPIHLYTTSANKNLKKIKKFCFLNRWCHLHINEDVALAMAKNEFGIITPSTIALEAMYMKLPFIAVQIADNQKEIAKYLKQKRIKVLSEREIKKVFDIIRKKGY</sequence>
<proteinExistence type="predicted"/>
<dbReference type="GO" id="GO:0016787">
    <property type="term" value="F:hydrolase activity"/>
    <property type="evidence" value="ECO:0007669"/>
    <property type="project" value="UniProtKB-KW"/>
</dbReference>
<dbReference type="RefSeq" id="WP_123352968.1">
    <property type="nucleotide sequence ID" value="NZ_CP027432.2"/>
</dbReference>
<dbReference type="Gene3D" id="3.40.50.11190">
    <property type="match status" value="1"/>
</dbReference>
<reference evidence="4" key="1">
    <citation type="submission" date="2018-03" db="EMBL/GenBank/DDBJ databases">
        <title>A comparative analysis of the Nautiliaceae.</title>
        <authorList>
            <person name="Grosche A."/>
            <person name="Smedile F."/>
            <person name="Vetriani C."/>
        </authorList>
    </citation>
    <scope>NUCLEOTIDE SEQUENCE [LARGE SCALE GENOMIC DNA]</scope>
    <source>
        <strain evidence="4">TB6</strain>
    </source>
</reference>
<reference evidence="1" key="3">
    <citation type="submission" date="2019-06" db="EMBL/GenBank/DDBJ databases">
        <title>A comparative analysis of the Nautiliaceae.</title>
        <authorList>
            <person name="Grosche A."/>
            <person name="Smedile F."/>
            <person name="Vetriani C."/>
        </authorList>
    </citation>
    <scope>NUCLEOTIDE SEQUENCE</scope>
    <source>
        <strain evidence="1">TB6</strain>
    </source>
</reference>
<keyword evidence="2" id="KW-0378">Hydrolase</keyword>
<organism evidence="2 3">
    <name type="scientific">Caminibacter pacificus</name>
    <dbReference type="NCBI Taxonomy" id="1424653"/>
    <lineage>
        <taxon>Bacteria</taxon>
        <taxon>Pseudomonadati</taxon>
        <taxon>Campylobacterota</taxon>
        <taxon>Epsilonproteobacteria</taxon>
        <taxon>Nautiliales</taxon>
        <taxon>Nautiliaceae</taxon>
        <taxon>Caminibacter</taxon>
    </lineage>
</organism>